<keyword evidence="1" id="KW-0614">Plasmid</keyword>
<sequence>MCNIFTVSWQRSRFNDFNRGKKVAYVAELEEIASFCFPNKGAGGSRAQR</sequence>
<organism evidence="1 2">
    <name type="scientific">Paraglaciecola mesophila</name>
    <dbReference type="NCBI Taxonomy" id="197222"/>
    <lineage>
        <taxon>Bacteria</taxon>
        <taxon>Pseudomonadati</taxon>
        <taxon>Pseudomonadota</taxon>
        <taxon>Gammaproteobacteria</taxon>
        <taxon>Alteromonadales</taxon>
        <taxon>Alteromonadaceae</taxon>
        <taxon>Paraglaciecola</taxon>
    </lineage>
</organism>
<gene>
    <name evidence="1" type="ORF">FX988_04287</name>
</gene>
<name>A0A857JPI6_9ALTE</name>
<protein>
    <submittedName>
        <fullName evidence="1">Uncharacterized protein</fullName>
    </submittedName>
</protein>
<evidence type="ECO:0000313" key="1">
    <source>
        <dbReference type="EMBL" id="QHJ14005.1"/>
    </source>
</evidence>
<dbReference type="AlphaFoldDB" id="A0A857JPI6"/>
<proteinExistence type="predicted"/>
<dbReference type="KEGG" id="pmes:FX988_04287"/>
<accession>A0A857JPI6</accession>
<dbReference type="EMBL" id="CP047657">
    <property type="protein sequence ID" value="QHJ14005.1"/>
    <property type="molecule type" value="Genomic_DNA"/>
</dbReference>
<keyword evidence="2" id="KW-1185">Reference proteome</keyword>
<geneLocation type="plasmid" evidence="1 2">
    <name>unnamed</name>
</geneLocation>
<evidence type="ECO:0000313" key="2">
    <source>
        <dbReference type="Proteomes" id="UP000464524"/>
    </source>
</evidence>
<dbReference type="Proteomes" id="UP000464524">
    <property type="component" value="Plasmid unnamed"/>
</dbReference>
<reference evidence="1 2" key="1">
    <citation type="submission" date="2019-12" db="EMBL/GenBank/DDBJ databases">
        <title>Genome sequencing and assembly of endphytes of Porphyra tenera.</title>
        <authorList>
            <person name="Park J.M."/>
            <person name="Shin R."/>
            <person name="Jo S.H."/>
        </authorList>
    </citation>
    <scope>NUCLEOTIDE SEQUENCE [LARGE SCALE GENOMIC DNA]</scope>
    <source>
        <strain evidence="1 2">GPM4</strain>
        <plasmid evidence="1 2">unnamed</plasmid>
    </source>
</reference>